<dbReference type="AlphaFoldDB" id="A0A3P7N2R0"/>
<evidence type="ECO:0000256" key="1">
    <source>
        <dbReference type="SAM" id="MobiDB-lite"/>
    </source>
</evidence>
<proteinExistence type="predicted"/>
<feature type="compositionally biased region" description="Low complexity" evidence="1">
    <location>
        <begin position="22"/>
        <end position="49"/>
    </location>
</feature>
<feature type="region of interest" description="Disordered" evidence="1">
    <location>
        <begin position="1"/>
        <end position="58"/>
    </location>
</feature>
<evidence type="ECO:0000313" key="3">
    <source>
        <dbReference type="Proteomes" id="UP000281553"/>
    </source>
</evidence>
<evidence type="ECO:0000313" key="2">
    <source>
        <dbReference type="EMBL" id="VDN28987.1"/>
    </source>
</evidence>
<protein>
    <submittedName>
        <fullName evidence="2">Uncharacterized protein</fullName>
    </submittedName>
</protein>
<feature type="non-terminal residue" evidence="2">
    <location>
        <position position="1"/>
    </location>
</feature>
<feature type="compositionally biased region" description="Polar residues" evidence="1">
    <location>
        <begin position="1"/>
        <end position="10"/>
    </location>
</feature>
<keyword evidence="3" id="KW-1185">Reference proteome</keyword>
<name>A0A3P7N2R0_DIBLA</name>
<dbReference type="Proteomes" id="UP000281553">
    <property type="component" value="Unassembled WGS sequence"/>
</dbReference>
<gene>
    <name evidence="2" type="ORF">DILT_LOCUS15282</name>
</gene>
<organism evidence="2 3">
    <name type="scientific">Dibothriocephalus latus</name>
    <name type="common">Fish tapeworm</name>
    <name type="synonym">Diphyllobothrium latum</name>
    <dbReference type="NCBI Taxonomy" id="60516"/>
    <lineage>
        <taxon>Eukaryota</taxon>
        <taxon>Metazoa</taxon>
        <taxon>Spiralia</taxon>
        <taxon>Lophotrochozoa</taxon>
        <taxon>Platyhelminthes</taxon>
        <taxon>Cestoda</taxon>
        <taxon>Eucestoda</taxon>
        <taxon>Diphyllobothriidea</taxon>
        <taxon>Diphyllobothriidae</taxon>
        <taxon>Dibothriocephalus</taxon>
    </lineage>
</organism>
<accession>A0A3P7N2R0</accession>
<reference evidence="2 3" key="1">
    <citation type="submission" date="2018-11" db="EMBL/GenBank/DDBJ databases">
        <authorList>
            <consortium name="Pathogen Informatics"/>
        </authorList>
    </citation>
    <scope>NUCLEOTIDE SEQUENCE [LARGE SCALE GENOMIC DNA]</scope>
</reference>
<dbReference type="EMBL" id="UYRU01078273">
    <property type="protein sequence ID" value="VDN28987.1"/>
    <property type="molecule type" value="Genomic_DNA"/>
</dbReference>
<sequence length="216" mass="24525">FSAFTTSASVPPQKLVRERRQSSSQSGPCSSGRSRPRSFSNSSGTSRPPLDIREPINTDQGTMAPAAVELPNPSRQMCWSQSSAPSFVPPDYQTTVNCQKKSGFENFQMSEPPFGWDLDSSTRIPNLVSHWVTLMEIVNDFARAVNPTERQYSDPASCKSSFELAQKKLYVDLHAFRERHFAELSVILDENRKLRKKKRIIKWFDLDGRTENCWAM</sequence>